<dbReference type="PANTHER" id="PTHR43179:SF7">
    <property type="entry name" value="RHAMNOSYLTRANSFERASE WBBL"/>
    <property type="match status" value="1"/>
</dbReference>
<dbReference type="Gene3D" id="3.90.550.10">
    <property type="entry name" value="Spore Coat Polysaccharide Biosynthesis Protein SpsA, Chain A"/>
    <property type="match status" value="1"/>
</dbReference>
<organism evidence="2 3">
    <name type="scientific">Cognatilysobacter xinjiangensis</name>
    <dbReference type="NCBI Taxonomy" id="546892"/>
    <lineage>
        <taxon>Bacteria</taxon>
        <taxon>Pseudomonadati</taxon>
        <taxon>Pseudomonadota</taxon>
        <taxon>Gammaproteobacteria</taxon>
        <taxon>Lysobacterales</taxon>
        <taxon>Lysobacteraceae</taxon>
        <taxon>Cognatilysobacter</taxon>
    </lineage>
</organism>
<dbReference type="RefSeq" id="WP_189446389.1">
    <property type="nucleotide sequence ID" value="NZ_BMXY01000001.1"/>
</dbReference>
<reference evidence="3" key="1">
    <citation type="journal article" date="2019" name="Int. J. Syst. Evol. Microbiol.">
        <title>The Global Catalogue of Microorganisms (GCM) 10K type strain sequencing project: providing services to taxonomists for standard genome sequencing and annotation.</title>
        <authorList>
            <consortium name="The Broad Institute Genomics Platform"/>
            <consortium name="The Broad Institute Genome Sequencing Center for Infectious Disease"/>
            <person name="Wu L."/>
            <person name="Ma J."/>
        </authorList>
    </citation>
    <scope>NUCLEOTIDE SEQUENCE [LARGE SCALE GENOMIC DNA]</scope>
    <source>
        <strain evidence="3">KCTC 22558</strain>
    </source>
</reference>
<dbReference type="SUPFAM" id="SSF53448">
    <property type="entry name" value="Nucleotide-diphospho-sugar transferases"/>
    <property type="match status" value="1"/>
</dbReference>
<dbReference type="Proteomes" id="UP000643403">
    <property type="component" value="Unassembled WGS sequence"/>
</dbReference>
<dbReference type="CDD" id="cd03801">
    <property type="entry name" value="GT4_PimA-like"/>
    <property type="match status" value="1"/>
</dbReference>
<dbReference type="InterPro" id="IPR001173">
    <property type="entry name" value="Glyco_trans_2-like"/>
</dbReference>
<dbReference type="Gene3D" id="3.40.50.2000">
    <property type="entry name" value="Glycogen Phosphorylase B"/>
    <property type="match status" value="1"/>
</dbReference>
<evidence type="ECO:0000313" key="3">
    <source>
        <dbReference type="Proteomes" id="UP000643403"/>
    </source>
</evidence>
<protein>
    <submittedName>
        <fullName evidence="2">Glycosyl transferase family protein</fullName>
    </submittedName>
</protein>
<comment type="caution">
    <text evidence="2">The sequence shown here is derived from an EMBL/GenBank/DDBJ whole genome shotgun (WGS) entry which is preliminary data.</text>
</comment>
<dbReference type="SUPFAM" id="SSF53756">
    <property type="entry name" value="UDP-Glycosyltransferase/glycogen phosphorylase"/>
    <property type="match status" value="1"/>
</dbReference>
<dbReference type="EMBL" id="BMXY01000001">
    <property type="protein sequence ID" value="GGZ51801.1"/>
    <property type="molecule type" value="Genomic_DNA"/>
</dbReference>
<keyword evidence="3" id="KW-1185">Reference proteome</keyword>
<accession>A0ABQ3BNJ2</accession>
<dbReference type="Pfam" id="PF00535">
    <property type="entry name" value="Glycos_transf_2"/>
    <property type="match status" value="1"/>
</dbReference>
<dbReference type="CDD" id="cd04186">
    <property type="entry name" value="GT_2_like_c"/>
    <property type="match status" value="1"/>
</dbReference>
<proteinExistence type="predicted"/>
<dbReference type="PANTHER" id="PTHR43179">
    <property type="entry name" value="RHAMNOSYLTRANSFERASE WBBL"/>
    <property type="match status" value="1"/>
</dbReference>
<name>A0ABQ3BNJ2_9GAMM</name>
<gene>
    <name evidence="2" type="ORF">GCM10008101_01040</name>
</gene>
<dbReference type="InterPro" id="IPR029044">
    <property type="entry name" value="Nucleotide-diphossugar_trans"/>
</dbReference>
<dbReference type="Pfam" id="PF13692">
    <property type="entry name" value="Glyco_trans_1_4"/>
    <property type="match status" value="1"/>
</dbReference>
<evidence type="ECO:0000313" key="2">
    <source>
        <dbReference type="EMBL" id="GGZ51801.1"/>
    </source>
</evidence>
<keyword evidence="2" id="KW-0808">Transferase</keyword>
<dbReference type="GO" id="GO:0016740">
    <property type="term" value="F:transferase activity"/>
    <property type="evidence" value="ECO:0007669"/>
    <property type="project" value="UniProtKB-KW"/>
</dbReference>
<evidence type="ECO:0000259" key="1">
    <source>
        <dbReference type="Pfam" id="PF00535"/>
    </source>
</evidence>
<sequence length="700" mass="75764">MGMSWADLRFSIARARGLLRRTATSLRTRGPGPTLERIRDHLRAPPRAPSVDLYFPAAAPFAPFALSTSDSPRASIVVPVFNQFDYTLACLRALAAHPPSTPHEVIVVDDGSSDATAASLVQVDGLRFHRRTSNGGFIAACNDGASLARGDVLVFLNNDTVPQPGWLEALLETFVTRPRTGLAGSQLVYPDGRLQESGGLVFDDGSAWNYGRFGDPSDPRYAYARRTDYCSGAAIAIGHALFDALGGFDTRYAPAYYEDTDLAFSVRSKGLDVRVQPASRVVHCEGATSGTDPSQGAKAYQVANRSKFLDKWHHALRAQPAPGGDPDAAARPAGPTILIVDALTPDATRDSGSLRLIGLMRLLIAEGAHVVFLPANRMDAGAATARLQALGIECWHAPHAPRFPAWLRRHGARFDAVVLCRHYVAREFLPLVRRHAPQARVLFDTVDLHYLRERRAAELSGDPAALRAAARTRRLELDVIERSDVTLLVSEAERAVLAEDAPNAQVEIVSNIHEVAGAGLPFAQRRDLVFVGGFRHPPNVDAVLWFVREVWPRIRACRADVVFHCIGADAPPEIMALATVNGVRLHGHVPDLAPYMDGMRIAVAPLRYGAGVKGKVNLSMAHGQPVVATRCAVEGMHLVDGEDVLVADDADAFADGVLRLDADEALWTRLATNGLDNVRRHFSADAARDAVRRALGDVLP</sequence>
<feature type="domain" description="Glycosyltransferase 2-like" evidence="1">
    <location>
        <begin position="75"/>
        <end position="197"/>
    </location>
</feature>